<protein>
    <recommendedName>
        <fullName evidence="4">Ankyrin repeat protein</fullName>
    </recommendedName>
</protein>
<feature type="region of interest" description="Disordered" evidence="1">
    <location>
        <begin position="191"/>
        <end position="225"/>
    </location>
</feature>
<dbReference type="Proteomes" id="UP001642482">
    <property type="component" value="Unassembled WGS sequence"/>
</dbReference>
<keyword evidence="3" id="KW-1185">Reference proteome</keyword>
<evidence type="ECO:0008006" key="4">
    <source>
        <dbReference type="Google" id="ProtNLM"/>
    </source>
</evidence>
<dbReference type="SUPFAM" id="SSF48403">
    <property type="entry name" value="Ankyrin repeat"/>
    <property type="match status" value="1"/>
</dbReference>
<evidence type="ECO:0000256" key="1">
    <source>
        <dbReference type="SAM" id="MobiDB-lite"/>
    </source>
</evidence>
<evidence type="ECO:0000313" key="3">
    <source>
        <dbReference type="Proteomes" id="UP001642482"/>
    </source>
</evidence>
<gene>
    <name evidence="2" type="ORF">SEUCBS140593_009129</name>
</gene>
<evidence type="ECO:0000313" key="2">
    <source>
        <dbReference type="EMBL" id="CAK7234977.1"/>
    </source>
</evidence>
<organism evidence="2 3">
    <name type="scientific">Sporothrix eucalyptigena</name>
    <dbReference type="NCBI Taxonomy" id="1812306"/>
    <lineage>
        <taxon>Eukaryota</taxon>
        <taxon>Fungi</taxon>
        <taxon>Dikarya</taxon>
        <taxon>Ascomycota</taxon>
        <taxon>Pezizomycotina</taxon>
        <taxon>Sordariomycetes</taxon>
        <taxon>Sordariomycetidae</taxon>
        <taxon>Ophiostomatales</taxon>
        <taxon>Ophiostomataceae</taxon>
        <taxon>Sporothrix</taxon>
    </lineage>
</organism>
<reference evidence="2 3" key="1">
    <citation type="submission" date="2024-01" db="EMBL/GenBank/DDBJ databases">
        <authorList>
            <person name="Allen C."/>
            <person name="Tagirdzhanova G."/>
        </authorList>
    </citation>
    <scope>NUCLEOTIDE SEQUENCE [LARGE SCALE GENOMIC DNA]</scope>
</reference>
<proteinExistence type="predicted"/>
<sequence>MIFASECGHVRILKALLDCRDTLTPEHHDPVRENYERYGWLEGDNITRFWDMLLTTACMCAQVEVVQLLLERMLEPMQAVARYSHRITLSSNDDFGPAQTALVAEESERRAAMDHSADTKAPNKSFERLGQTYNLQPLCHHPSGIGNVLVQDLAQPRGSDVGPVRMLIDKVGINVHEGYFLATSTFDGRGQSGVSDGVDDEGKRLDMMPSMIDSRPSTRLTLMPPTLHTVPTLTTITKKKTGGLGPRTETEETENKPGVARRLKLISKTDQDGNTALHWVKAYGPPHAQAELLALRSRPDARNFGEVPTQGSLLATTRLSKYRRLLD</sequence>
<comment type="caution">
    <text evidence="2">The sequence shown here is derived from an EMBL/GenBank/DDBJ whole genome shotgun (WGS) entry which is preliminary data.</text>
</comment>
<accession>A0ABP0CTQ7</accession>
<dbReference type="InterPro" id="IPR036770">
    <property type="entry name" value="Ankyrin_rpt-contain_sf"/>
</dbReference>
<name>A0ABP0CTQ7_9PEZI</name>
<dbReference type="EMBL" id="CAWUHD010000141">
    <property type="protein sequence ID" value="CAK7234977.1"/>
    <property type="molecule type" value="Genomic_DNA"/>
</dbReference>
<feature type="region of interest" description="Disordered" evidence="1">
    <location>
        <begin position="237"/>
        <end position="256"/>
    </location>
</feature>